<comment type="caution">
    <text evidence="2">The sequence shown here is derived from an EMBL/GenBank/DDBJ whole genome shotgun (WGS) entry which is preliminary data.</text>
</comment>
<reference evidence="2" key="1">
    <citation type="journal article" date="2023" name="Science">
        <title>Genome structures resolve the early diversification of teleost fishes.</title>
        <authorList>
            <person name="Parey E."/>
            <person name="Louis A."/>
            <person name="Montfort J."/>
            <person name="Bouchez O."/>
            <person name="Roques C."/>
            <person name="Iampietro C."/>
            <person name="Lluch J."/>
            <person name="Castinel A."/>
            <person name="Donnadieu C."/>
            <person name="Desvignes T."/>
            <person name="Floi Bucao C."/>
            <person name="Jouanno E."/>
            <person name="Wen M."/>
            <person name="Mejri S."/>
            <person name="Dirks R."/>
            <person name="Jansen H."/>
            <person name="Henkel C."/>
            <person name="Chen W.J."/>
            <person name="Zahm M."/>
            <person name="Cabau C."/>
            <person name="Klopp C."/>
            <person name="Thompson A.W."/>
            <person name="Robinson-Rechavi M."/>
            <person name="Braasch I."/>
            <person name="Lecointre G."/>
            <person name="Bobe J."/>
            <person name="Postlethwait J.H."/>
            <person name="Berthelot C."/>
            <person name="Roest Crollius H."/>
            <person name="Guiguen Y."/>
        </authorList>
    </citation>
    <scope>NUCLEOTIDE SEQUENCE</scope>
    <source>
        <strain evidence="2">Concon-B</strain>
    </source>
</reference>
<evidence type="ECO:0000313" key="2">
    <source>
        <dbReference type="EMBL" id="KAJ8288694.1"/>
    </source>
</evidence>
<gene>
    <name evidence="2" type="ORF">COCON_G00013530</name>
</gene>
<dbReference type="Proteomes" id="UP001152803">
    <property type="component" value="Unassembled WGS sequence"/>
</dbReference>
<name>A0A9Q1E342_CONCO</name>
<feature type="region of interest" description="Disordered" evidence="1">
    <location>
        <begin position="333"/>
        <end position="358"/>
    </location>
</feature>
<protein>
    <submittedName>
        <fullName evidence="2">Uncharacterized protein</fullName>
    </submittedName>
</protein>
<proteinExistence type="predicted"/>
<organism evidence="2 3">
    <name type="scientific">Conger conger</name>
    <name type="common">Conger eel</name>
    <name type="synonym">Muraena conger</name>
    <dbReference type="NCBI Taxonomy" id="82655"/>
    <lineage>
        <taxon>Eukaryota</taxon>
        <taxon>Metazoa</taxon>
        <taxon>Chordata</taxon>
        <taxon>Craniata</taxon>
        <taxon>Vertebrata</taxon>
        <taxon>Euteleostomi</taxon>
        <taxon>Actinopterygii</taxon>
        <taxon>Neopterygii</taxon>
        <taxon>Teleostei</taxon>
        <taxon>Anguilliformes</taxon>
        <taxon>Congridae</taxon>
        <taxon>Conger</taxon>
    </lineage>
</organism>
<dbReference type="EMBL" id="JAFJMO010000001">
    <property type="protein sequence ID" value="KAJ8288694.1"/>
    <property type="molecule type" value="Genomic_DNA"/>
</dbReference>
<keyword evidence="3" id="KW-1185">Reference proteome</keyword>
<dbReference type="AlphaFoldDB" id="A0A9Q1E342"/>
<accession>A0A9Q1E342</accession>
<evidence type="ECO:0000256" key="1">
    <source>
        <dbReference type="SAM" id="MobiDB-lite"/>
    </source>
</evidence>
<evidence type="ECO:0000313" key="3">
    <source>
        <dbReference type="Proteomes" id="UP001152803"/>
    </source>
</evidence>
<dbReference type="OrthoDB" id="8917476at2759"/>
<sequence>MTGTCLDPQELYQSLPPSVSEDSPPNTRDRLHCSMAPVGMQVLGWAAVSSLSPEFILASLIGLIALIKLLAVCTECNRSGFDVEERTQVKRSPSTLIRVVQMEDVAMSRENPSFEYTTKDEQGPSPTIENGSLHMSVRSGDVWYTPWRSHTINHQDHPGGILNHEPNPAGSISESPANNRPGIPTPSGAATIPYRGEVNARPPVPQRISSLPAEHPTEHVQPLWHSEKQEVNGVFPEGSALSLHQQRIKAPHTYESLEDMEAAITEETESSGYHTVEELNASTPHASDHSDVLSVPTACKGVEDGMMGMGLNGMYAQVSKRYKDPTQPLTVWGEPVPLPQLPLEEEEEPAPPVPYRNL</sequence>